<dbReference type="EMBL" id="JAACJK010000009">
    <property type="protein sequence ID" value="KAF5339093.1"/>
    <property type="molecule type" value="Genomic_DNA"/>
</dbReference>
<keyword evidence="2" id="KW-1185">Reference proteome</keyword>
<evidence type="ECO:0000313" key="2">
    <source>
        <dbReference type="Proteomes" id="UP000541558"/>
    </source>
</evidence>
<dbReference type="Proteomes" id="UP000541558">
    <property type="component" value="Unassembled WGS sequence"/>
</dbReference>
<dbReference type="OrthoDB" id="10278904at2759"/>
<comment type="caution">
    <text evidence="1">The sequence shown here is derived from an EMBL/GenBank/DDBJ whole genome shotgun (WGS) entry which is preliminary data.</text>
</comment>
<gene>
    <name evidence="1" type="ORF">D9611_011146</name>
</gene>
<name>A0A8H5CCR5_9AGAR</name>
<accession>A0A8H5CCR5</accession>
<proteinExistence type="predicted"/>
<evidence type="ECO:0000313" key="1">
    <source>
        <dbReference type="EMBL" id="KAF5339093.1"/>
    </source>
</evidence>
<organism evidence="1 2">
    <name type="scientific">Ephemerocybe angulata</name>
    <dbReference type="NCBI Taxonomy" id="980116"/>
    <lineage>
        <taxon>Eukaryota</taxon>
        <taxon>Fungi</taxon>
        <taxon>Dikarya</taxon>
        <taxon>Basidiomycota</taxon>
        <taxon>Agaricomycotina</taxon>
        <taxon>Agaricomycetes</taxon>
        <taxon>Agaricomycetidae</taxon>
        <taxon>Agaricales</taxon>
        <taxon>Agaricineae</taxon>
        <taxon>Psathyrellaceae</taxon>
        <taxon>Ephemerocybe</taxon>
    </lineage>
</organism>
<dbReference type="AlphaFoldDB" id="A0A8H5CCR5"/>
<protein>
    <submittedName>
        <fullName evidence="1">Uncharacterized protein</fullName>
    </submittedName>
</protein>
<reference evidence="1 2" key="1">
    <citation type="journal article" date="2020" name="ISME J.">
        <title>Uncovering the hidden diversity of litter-decomposition mechanisms in mushroom-forming fungi.</title>
        <authorList>
            <person name="Floudas D."/>
            <person name="Bentzer J."/>
            <person name="Ahren D."/>
            <person name="Johansson T."/>
            <person name="Persson P."/>
            <person name="Tunlid A."/>
        </authorList>
    </citation>
    <scope>NUCLEOTIDE SEQUENCE [LARGE SCALE GENOMIC DNA]</scope>
    <source>
        <strain evidence="1 2">CBS 175.51</strain>
    </source>
</reference>
<sequence length="632" mass="70928">MDLPEEILAKIFTDLQEDAQTTGDFRHLRIAFTCRSLYAKFQPLVEASQCKILIQAAEEKVLRALDDPSLLRCAIPEPLAQAERTIRALFDRPRPSTGRHNEGAFMNNEPSLPTPAINPPFNVALTVKSYDTVAADVNLIWSLHGLIARRQVSLHRFSIAFKTESQWPLWGLNHQNQWGRAVLKLLELVVGHGGVELELGARSVYHSPFDASRKDFDQLEFAELVEWSQRVCVYNDARSKAYRDGTWPTHAPKGTTVITDEEFDEANGTWHFHSKFAPQALAYRPPESALVNVRLSTLHLKGPMFHPALLPFVDPLVFHSLSSLTELHLSDSGLSPADWNEMLPMWTFSQLTHFSIERVETIPIIAIGLFLRNNAKSLQDVRMIMYSVVENLEISLEGPSPFTSRTPLPNLQTLFGTPEILHPLFQQLPLSYPNLDSLTISEYGKTPHAPFGDLADVTGIFSRIPQCAPGLRRIALDLTFTPELIGWMESAYTGSRAATHAQQTLYNSLSEITSVKSLSLRAHVIPQEGSTGHWPPRIYVPSQSVSAFVGALQSVETVDIDTLFYCPPDEEEFWSGMREVWTASKSLQRLELSGIRGSSKTVVWRRGEVSPSPGYETFARNLPSRTRKHFAL</sequence>
<dbReference type="SUPFAM" id="SSF52047">
    <property type="entry name" value="RNI-like"/>
    <property type="match status" value="1"/>
</dbReference>